<dbReference type="EMBL" id="WEGJ01000020">
    <property type="protein sequence ID" value="MQY14333.1"/>
    <property type="molecule type" value="Genomic_DNA"/>
</dbReference>
<accession>A0A7K0CM45</accession>
<gene>
    <name evidence="2" type="ORF">SRB5_44970</name>
</gene>
<evidence type="ECO:0000313" key="3">
    <source>
        <dbReference type="Proteomes" id="UP000466345"/>
    </source>
</evidence>
<proteinExistence type="predicted"/>
<protein>
    <recommendedName>
        <fullName evidence="1">Antitoxin SocA-like Panacea domain-containing protein</fullName>
    </recommendedName>
</protein>
<evidence type="ECO:0000313" key="2">
    <source>
        <dbReference type="EMBL" id="MQY14333.1"/>
    </source>
</evidence>
<dbReference type="Proteomes" id="UP000466345">
    <property type="component" value="Unassembled WGS sequence"/>
</dbReference>
<reference evidence="2 3" key="1">
    <citation type="submission" date="2019-10" db="EMBL/GenBank/DDBJ databases">
        <title>Streptomyces smaragdinus sp. nov. and Streptomyces fabii sp. nov., isolated from the gut of fungus growing-termite Macrotermes natalensis.</title>
        <authorList>
            <person name="Schwitalla J."/>
            <person name="Benndorf R."/>
            <person name="Martin K."/>
            <person name="De Beer W."/>
            <person name="Kaster A.-K."/>
            <person name="Vollmers J."/>
            <person name="Poulsen M."/>
            <person name="Beemelmanns C."/>
        </authorList>
    </citation>
    <scope>NUCLEOTIDE SEQUENCE [LARGE SCALE GENOMIC DNA]</scope>
    <source>
        <strain evidence="2 3">RB5</strain>
    </source>
</reference>
<keyword evidence="3" id="KW-1185">Reference proteome</keyword>
<feature type="domain" description="Antitoxin SocA-like Panacea" evidence="1">
    <location>
        <begin position="6"/>
        <end position="99"/>
    </location>
</feature>
<dbReference type="InterPro" id="IPR025272">
    <property type="entry name" value="SocA_Panacea"/>
</dbReference>
<sequence>MSVLKLQRLCYFAYGYHLAWEHQRLFEEPFEAWANGPVVRELYRQHRGRFQLNIGDIEGSVAALDNGERDSVDIVLETFAPYPTHELSAMSHQTTGPWQHARDRAGAADLERSDEVLLDEEIAHYFDALSDRAG</sequence>
<comment type="caution">
    <text evidence="2">The sequence shown here is derived from an EMBL/GenBank/DDBJ whole genome shotgun (WGS) entry which is preliminary data.</text>
</comment>
<organism evidence="2 3">
    <name type="scientific">Streptomyces smaragdinus</name>
    <dbReference type="NCBI Taxonomy" id="2585196"/>
    <lineage>
        <taxon>Bacteria</taxon>
        <taxon>Bacillati</taxon>
        <taxon>Actinomycetota</taxon>
        <taxon>Actinomycetes</taxon>
        <taxon>Kitasatosporales</taxon>
        <taxon>Streptomycetaceae</taxon>
        <taxon>Streptomyces</taxon>
    </lineage>
</organism>
<name>A0A7K0CM45_9ACTN</name>
<evidence type="ECO:0000259" key="1">
    <source>
        <dbReference type="Pfam" id="PF13274"/>
    </source>
</evidence>
<dbReference type="Pfam" id="PF13274">
    <property type="entry name" value="SocA_Panacea"/>
    <property type="match status" value="1"/>
</dbReference>
<dbReference type="AlphaFoldDB" id="A0A7K0CM45"/>